<accession>A0A7S1XNI9</accession>
<evidence type="ECO:0000313" key="1">
    <source>
        <dbReference type="EMBL" id="CAD9252180.1"/>
    </source>
</evidence>
<protein>
    <submittedName>
        <fullName evidence="1">Uncharacterized protein</fullName>
    </submittedName>
</protein>
<gene>
    <name evidence="1" type="ORF">PPAR1163_LOCUS10543</name>
</gene>
<proteinExistence type="predicted"/>
<dbReference type="AlphaFoldDB" id="A0A7S1XNI9"/>
<reference evidence="1" key="1">
    <citation type="submission" date="2021-01" db="EMBL/GenBank/DDBJ databases">
        <authorList>
            <person name="Corre E."/>
            <person name="Pelletier E."/>
            <person name="Niang G."/>
            <person name="Scheremetjew M."/>
            <person name="Finn R."/>
            <person name="Kale V."/>
            <person name="Holt S."/>
            <person name="Cochrane G."/>
            <person name="Meng A."/>
            <person name="Brown T."/>
            <person name="Cohen L."/>
        </authorList>
    </citation>
    <scope>NUCLEOTIDE SEQUENCE</scope>
    <source>
        <strain evidence="1">CCMP2877</strain>
    </source>
</reference>
<organism evidence="1">
    <name type="scientific">Phaeomonas parva</name>
    <dbReference type="NCBI Taxonomy" id="124430"/>
    <lineage>
        <taxon>Eukaryota</taxon>
        <taxon>Sar</taxon>
        <taxon>Stramenopiles</taxon>
        <taxon>Ochrophyta</taxon>
        <taxon>Pinguiophyceae</taxon>
        <taxon>Pinguiochrysidales</taxon>
        <taxon>Pinguiochrysidaceae</taxon>
        <taxon>Phaeomonas</taxon>
    </lineage>
</organism>
<sequence>MSSSIMIHDDYIGKAVPMWGTKRRIAEPVPAAESLRRGGFEGLTQPYEASFTERAQTMGRRHFAPEYSSEAQWRRGRRLIREKPSKTLYDEKRGRRSLEPRKIEDDGGVFHGGVRYTGQREKSGYEYPDAWTLMCASGKNIARDEHGARIQDNRAIEVTLERSMARRRRVPQDPDARLLTMRNGIPCNTPGDKLYSKPDRAPGFYIEGEVVVGSSNVLRPKNGGGFAGRKQEELARTLNTFAAQNDATAALNYRPQAYTYAERQLAARLGQEFQEVQDLTFGGDADELSGDEDED</sequence>
<name>A0A7S1XNI9_9STRA</name>
<dbReference type="EMBL" id="HBGJ01016393">
    <property type="protein sequence ID" value="CAD9252180.1"/>
    <property type="molecule type" value="Transcribed_RNA"/>
</dbReference>